<keyword evidence="2" id="KW-0150">Chloroplast</keyword>
<geneLocation type="chloroplast" evidence="2"/>
<reference evidence="2" key="1">
    <citation type="journal article" date="2019" name="J. Phycol.">
        <title>The chloroplast genome of the lichen-symbiont microalga Trebouxia sp. Tr9 (Trebouxiophyceae, Chlorophyta) shows short inverted repeats with a single gene and loss of the rps4 gene, which is encoded by the nucleus.</title>
        <authorList>
            <person name="Martinez-Alberola F."/>
            <person name="Barreno E."/>
            <person name="Casano L.M."/>
            <person name="Gasulla F."/>
            <person name="Molins A."/>
            <person name="Moya P."/>
            <person name="Gonzalez-Hourcade M."/>
            <person name="Del Campo E.M."/>
        </authorList>
    </citation>
    <scope>NUCLEOTIDE SEQUENCE</scope>
    <source>
        <strain evidence="2">TR9</strain>
    </source>
</reference>
<keyword evidence="1" id="KW-0472">Membrane</keyword>
<keyword evidence="1" id="KW-1133">Transmembrane helix</keyword>
<dbReference type="EMBL" id="MK643158">
    <property type="protein sequence ID" value="QHO63926.1"/>
    <property type="molecule type" value="Genomic_DNA"/>
</dbReference>
<feature type="transmembrane region" description="Helical" evidence="1">
    <location>
        <begin position="114"/>
        <end position="138"/>
    </location>
</feature>
<dbReference type="RefSeq" id="YP_009725420.1">
    <property type="nucleotide sequence ID" value="NC_045839.1"/>
</dbReference>
<proteinExistence type="predicted"/>
<accession>A0A6B9VNZ2</accession>
<protein>
    <submittedName>
        <fullName evidence="2">Uncharacterized protein</fullName>
    </submittedName>
</protein>
<feature type="transmembrane region" description="Helical" evidence="1">
    <location>
        <begin position="265"/>
        <end position="284"/>
    </location>
</feature>
<dbReference type="GeneID" id="43960854"/>
<feature type="transmembrane region" description="Helical" evidence="1">
    <location>
        <begin position="239"/>
        <end position="258"/>
    </location>
</feature>
<sequence>MTPFFKVLGLVVAGYASNHIGTVIRVKQTRTFHSVRTVVKVIFRDSQGIVFTIWGGLDGRTSFSLDITPEWFFKKLSWYRQRRRLASDGHMVDYFRRYPGRVPLPDKVQILGPWYIGLSPYVSLCAIMVVASAGLVSIYKNNIDRSSYCGVKMPVISHFNQYLNEKVTLTGNRWMFLVPTNLLTEEERDRFLVKCACSIDSEFPKMNSFRQEVFLLAVFITFKKTQTAMYGVLMKGTNLLAWVVLLPVVRTLVQEVLAQYTPLPTGLIITILVVIGSSAVSRVAFQSLSWVVGTGLVINLTIINQVIVGFKRGWSQYKGKH</sequence>
<evidence type="ECO:0000256" key="1">
    <source>
        <dbReference type="SAM" id="Phobius"/>
    </source>
</evidence>
<evidence type="ECO:0000313" key="2">
    <source>
        <dbReference type="EMBL" id="QHO63926.1"/>
    </source>
</evidence>
<organism evidence="2">
    <name type="scientific">Trebouxia lynnae</name>
    <dbReference type="NCBI Taxonomy" id="1825957"/>
    <lineage>
        <taxon>Eukaryota</taxon>
        <taxon>Viridiplantae</taxon>
        <taxon>Chlorophyta</taxon>
        <taxon>core chlorophytes</taxon>
        <taxon>Trebouxiophyceae</taxon>
        <taxon>Trebouxiales</taxon>
        <taxon>Trebouxiaceae</taxon>
        <taxon>Trebouxia</taxon>
    </lineage>
</organism>
<gene>
    <name evidence="2" type="primary">orf321</name>
</gene>
<keyword evidence="1" id="KW-0812">Transmembrane</keyword>
<keyword evidence="2" id="KW-0934">Plastid</keyword>
<name>A0A6B9VNZ2_9CHLO</name>
<dbReference type="AlphaFoldDB" id="A0A6B9VNZ2"/>
<feature type="transmembrane region" description="Helical" evidence="1">
    <location>
        <begin position="290"/>
        <end position="310"/>
    </location>
</feature>